<feature type="domain" description="GH18" evidence="6">
    <location>
        <begin position="254"/>
        <end position="563"/>
    </location>
</feature>
<dbReference type="Gene3D" id="3.20.20.80">
    <property type="entry name" value="Glycosidases"/>
    <property type="match status" value="1"/>
</dbReference>
<dbReference type="InterPro" id="IPR029070">
    <property type="entry name" value="Chitinase_insertion_sf"/>
</dbReference>
<name>G5GII2_9FIRM</name>
<dbReference type="SMART" id="SM00636">
    <property type="entry name" value="Glyco_18"/>
    <property type="match status" value="1"/>
</dbReference>
<dbReference type="GO" id="GO:0004553">
    <property type="term" value="F:hydrolase activity, hydrolyzing O-glycosyl compounds"/>
    <property type="evidence" value="ECO:0007669"/>
    <property type="project" value="InterPro"/>
</dbReference>
<dbReference type="Proteomes" id="UP000003011">
    <property type="component" value="Unassembled WGS sequence"/>
</dbReference>
<evidence type="ECO:0000259" key="6">
    <source>
        <dbReference type="PROSITE" id="PS51910"/>
    </source>
</evidence>
<comment type="caution">
    <text evidence="7">The sequence shown here is derived from an EMBL/GenBank/DDBJ whole genome shotgun (WGS) entry which is preliminary data.</text>
</comment>
<dbReference type="PANTHER" id="PTHR46066">
    <property type="entry name" value="CHITINASE DOMAIN-CONTAINING PROTEIN 1 FAMILY MEMBER"/>
    <property type="match status" value="1"/>
</dbReference>
<dbReference type="PANTHER" id="PTHR46066:SF2">
    <property type="entry name" value="CHITINASE DOMAIN-CONTAINING PROTEIN 1"/>
    <property type="match status" value="1"/>
</dbReference>
<dbReference type="GO" id="GO:0005975">
    <property type="term" value="P:carbohydrate metabolic process"/>
    <property type="evidence" value="ECO:0007669"/>
    <property type="project" value="InterPro"/>
</dbReference>
<evidence type="ECO:0000313" key="8">
    <source>
        <dbReference type="Proteomes" id="UP000003011"/>
    </source>
</evidence>
<comment type="similarity">
    <text evidence="4">Belongs to the glycosyl hydrolase 18 family.</text>
</comment>
<keyword evidence="2 3" id="KW-0326">Glycosidase</keyword>
<evidence type="ECO:0000256" key="3">
    <source>
        <dbReference type="RuleBase" id="RU000489"/>
    </source>
</evidence>
<dbReference type="Pfam" id="PF00704">
    <property type="entry name" value="Glyco_hydro_18"/>
    <property type="match status" value="1"/>
</dbReference>
<keyword evidence="8" id="KW-1185">Reference proteome</keyword>
<evidence type="ECO:0000256" key="2">
    <source>
        <dbReference type="ARBA" id="ARBA00023295"/>
    </source>
</evidence>
<dbReference type="Gene3D" id="3.10.50.10">
    <property type="match status" value="1"/>
</dbReference>
<dbReference type="SUPFAM" id="SSF51445">
    <property type="entry name" value="(Trans)glycosidases"/>
    <property type="match status" value="1"/>
</dbReference>
<dbReference type="InterPro" id="IPR001223">
    <property type="entry name" value="Glyco_hydro18_cat"/>
</dbReference>
<dbReference type="OrthoDB" id="9775889at2"/>
<keyword evidence="1 3" id="KW-0378">Hydrolase</keyword>
<reference evidence="7 8" key="1">
    <citation type="submission" date="2011-08" db="EMBL/GenBank/DDBJ databases">
        <title>The Genome Sequence of Johnsonella ignava ATCC 51276.</title>
        <authorList>
            <consortium name="The Broad Institute Genome Sequencing Platform"/>
            <person name="Earl A."/>
            <person name="Ward D."/>
            <person name="Feldgarden M."/>
            <person name="Gevers D."/>
            <person name="Izard J."/>
            <person name="Blanton J.M."/>
            <person name="Baranova O.V."/>
            <person name="Dewhirst F.E."/>
            <person name="Young S.K."/>
            <person name="Zeng Q."/>
            <person name="Gargeya S."/>
            <person name="Fitzgerald M."/>
            <person name="Haas B."/>
            <person name="Abouelleil A."/>
            <person name="Alvarado L."/>
            <person name="Arachchi H.M."/>
            <person name="Berlin A."/>
            <person name="Brown A."/>
            <person name="Chapman S.B."/>
            <person name="Chen Z."/>
            <person name="Dunbar C."/>
            <person name="Freedman E."/>
            <person name="Gearin G."/>
            <person name="Gellesch M."/>
            <person name="Goldberg J."/>
            <person name="Griggs A."/>
            <person name="Gujja S."/>
            <person name="Heiman D."/>
            <person name="Howarth C."/>
            <person name="Larson L."/>
            <person name="Lui A."/>
            <person name="MacDonald P.J.P."/>
            <person name="Montmayeur A."/>
            <person name="Murphy C."/>
            <person name="Neiman D."/>
            <person name="Pearson M."/>
            <person name="Priest M."/>
            <person name="Roberts A."/>
            <person name="Saif S."/>
            <person name="Shea T."/>
            <person name="Shenoy N."/>
            <person name="Sisk P."/>
            <person name="Stolte C."/>
            <person name="Sykes S."/>
            <person name="Wortman J."/>
            <person name="Nusbaum C."/>
            <person name="Birren B."/>
        </authorList>
    </citation>
    <scope>NUCLEOTIDE SEQUENCE [LARGE SCALE GENOMIC DNA]</scope>
    <source>
        <strain evidence="7 8">ATCC 51276</strain>
    </source>
</reference>
<dbReference type="PROSITE" id="PS51910">
    <property type="entry name" value="GH18_2"/>
    <property type="match status" value="1"/>
</dbReference>
<gene>
    <name evidence="7" type="ORF">HMPREF9333_01372</name>
</gene>
<feature type="transmembrane region" description="Helical" evidence="5">
    <location>
        <begin position="12"/>
        <end position="32"/>
    </location>
</feature>
<dbReference type="GO" id="GO:0008061">
    <property type="term" value="F:chitin binding"/>
    <property type="evidence" value="ECO:0007669"/>
    <property type="project" value="InterPro"/>
</dbReference>
<proteinExistence type="inferred from homology"/>
<dbReference type="HOGENOM" id="CLU_020253_0_0_9"/>
<sequence>MVSRKRKKKSRVWIIPLLIIICIGAYFAMIYIEENSSSKRMADINAYFGVSGDKAAIIYNYNIEDFKAINREGAFYLPLEWVENSLNDKFYWSDKENLLIYTTPDEILYADTQSMSSDGKPQIIIDDGKAYVYIELVKTYTDISTLIYTDNGVNRIYVNDQWDPEKLSVISRDTKMRVSSSRKGDIVKDMVKDEDIIMVSDTRTDGNDAWIKVFTRDGYIGYVEKRRVSSDYKEEAKHSSFEKAKYTNISLEKPVILGWHQVTSAEANSGLSNLLERAGSLTVVSPTWFSLSDNEGNYTSLADAQYVNEAHARGVQVWALIDNLSDKVKSEVLFADSENRRKLIDSLIKDVNTYDIDGINIDFESFKEVAAKHYLQFIRELSVACRKEKIVLSVDVPNYASFNTFFKRDRLAEVVDYVINMGYDEHYAGDKTMGSVASYSFVKNGIADTLTQVPKEKLINAVPFYVRIWKQGENGLTSKALGIKAAKDWVDENAVNLVWDDSLGQYKGEILQSDGTAYIWMEEEKSMSLKIKLIKDADLAGVACWKLGLEPDDIWDVVNEIGN</sequence>
<evidence type="ECO:0000313" key="7">
    <source>
        <dbReference type="EMBL" id="EHI55657.1"/>
    </source>
</evidence>
<dbReference type="PATRIC" id="fig|679200.3.peg.1457"/>
<keyword evidence="5" id="KW-0812">Transmembrane</keyword>
<protein>
    <recommendedName>
        <fullName evidence="6">GH18 domain-containing protein</fullName>
    </recommendedName>
</protein>
<dbReference type="AlphaFoldDB" id="G5GII2"/>
<evidence type="ECO:0000256" key="4">
    <source>
        <dbReference type="RuleBase" id="RU004453"/>
    </source>
</evidence>
<dbReference type="PROSITE" id="PS01095">
    <property type="entry name" value="GH18_1"/>
    <property type="match status" value="1"/>
</dbReference>
<evidence type="ECO:0000256" key="5">
    <source>
        <dbReference type="SAM" id="Phobius"/>
    </source>
</evidence>
<organism evidence="7 8">
    <name type="scientific">Johnsonella ignava ATCC 51276</name>
    <dbReference type="NCBI Taxonomy" id="679200"/>
    <lineage>
        <taxon>Bacteria</taxon>
        <taxon>Bacillati</taxon>
        <taxon>Bacillota</taxon>
        <taxon>Clostridia</taxon>
        <taxon>Lachnospirales</taxon>
        <taxon>Lachnospiraceae</taxon>
        <taxon>Johnsonella</taxon>
    </lineage>
</organism>
<keyword evidence="5" id="KW-1133">Transmembrane helix</keyword>
<dbReference type="InterPro" id="IPR011583">
    <property type="entry name" value="Chitinase_II/V-like_cat"/>
</dbReference>
<accession>G5GII2</accession>
<keyword evidence="5" id="KW-0472">Membrane</keyword>
<dbReference type="EMBL" id="ACZL01000021">
    <property type="protein sequence ID" value="EHI55657.1"/>
    <property type="molecule type" value="Genomic_DNA"/>
</dbReference>
<dbReference type="STRING" id="679200.HMPREF9333_01372"/>
<dbReference type="eggNOG" id="COG3858">
    <property type="taxonomic scope" value="Bacteria"/>
</dbReference>
<dbReference type="RefSeq" id="WP_005540975.1">
    <property type="nucleotide sequence ID" value="NZ_JH378832.1"/>
</dbReference>
<dbReference type="InterPro" id="IPR017853">
    <property type="entry name" value="GH"/>
</dbReference>
<dbReference type="InterPro" id="IPR001579">
    <property type="entry name" value="Glyco_hydro_18_chit_AS"/>
</dbReference>
<evidence type="ECO:0000256" key="1">
    <source>
        <dbReference type="ARBA" id="ARBA00022801"/>
    </source>
</evidence>